<dbReference type="Pfam" id="PF18146">
    <property type="entry name" value="CinA_KH"/>
    <property type="match status" value="1"/>
</dbReference>
<dbReference type="Proteomes" id="UP000294813">
    <property type="component" value="Unassembled WGS sequence"/>
</dbReference>
<dbReference type="PIRSF" id="PIRSF006728">
    <property type="entry name" value="CinA"/>
    <property type="match status" value="1"/>
</dbReference>
<dbReference type="InterPro" id="IPR001453">
    <property type="entry name" value="MoaB/Mog_dom"/>
</dbReference>
<dbReference type="HAMAP" id="MF_00226_B">
    <property type="entry name" value="CinA_B"/>
    <property type="match status" value="1"/>
</dbReference>
<protein>
    <recommendedName>
        <fullName evidence="1">Putative competence-damage inducible protein</fullName>
    </recommendedName>
</protein>
<dbReference type="SUPFAM" id="SSF53218">
    <property type="entry name" value="Molybdenum cofactor biosynthesis proteins"/>
    <property type="match status" value="1"/>
</dbReference>
<gene>
    <name evidence="1" type="primary">cinA</name>
    <name evidence="3" type="ORF">EDD73_11816</name>
</gene>
<dbReference type="PANTHER" id="PTHR13939">
    <property type="entry name" value="NICOTINAMIDE-NUCLEOTIDE AMIDOHYDROLASE PNCC"/>
    <property type="match status" value="1"/>
</dbReference>
<dbReference type="InterPro" id="IPR036425">
    <property type="entry name" value="MoaB/Mog-like_dom_sf"/>
</dbReference>
<dbReference type="Gene3D" id="3.40.980.10">
    <property type="entry name" value="MoaB/Mog-like domain"/>
    <property type="match status" value="1"/>
</dbReference>
<accession>A0A4R2RK53</accession>
<dbReference type="InterPro" id="IPR008135">
    <property type="entry name" value="Competence-induced_CinA"/>
</dbReference>
<comment type="caution">
    <text evidence="3">The sequence shown here is derived from an EMBL/GenBank/DDBJ whole genome shotgun (WGS) entry which is preliminary data.</text>
</comment>
<evidence type="ECO:0000256" key="1">
    <source>
        <dbReference type="HAMAP-Rule" id="MF_00226"/>
    </source>
</evidence>
<organism evidence="3 4">
    <name type="scientific">Heliophilum fasciatum</name>
    <dbReference type="NCBI Taxonomy" id="35700"/>
    <lineage>
        <taxon>Bacteria</taxon>
        <taxon>Bacillati</taxon>
        <taxon>Bacillota</taxon>
        <taxon>Clostridia</taxon>
        <taxon>Eubacteriales</taxon>
        <taxon>Heliobacteriaceae</taxon>
        <taxon>Heliophilum</taxon>
    </lineage>
</organism>
<dbReference type="NCBIfam" id="NF001813">
    <property type="entry name" value="PRK00549.1"/>
    <property type="match status" value="1"/>
</dbReference>
<name>A0A4R2RK53_9FIRM</name>
<evidence type="ECO:0000313" key="4">
    <source>
        <dbReference type="Proteomes" id="UP000294813"/>
    </source>
</evidence>
<dbReference type="NCBIfam" id="TIGR00177">
    <property type="entry name" value="molyb_syn"/>
    <property type="match status" value="1"/>
</dbReference>
<proteinExistence type="inferred from homology"/>
<dbReference type="Pfam" id="PF02464">
    <property type="entry name" value="CinA"/>
    <property type="match status" value="1"/>
</dbReference>
<dbReference type="PANTHER" id="PTHR13939:SF0">
    <property type="entry name" value="NMN AMIDOHYDROLASE-LIKE PROTEIN YFAY"/>
    <property type="match status" value="1"/>
</dbReference>
<dbReference type="InterPro" id="IPR008136">
    <property type="entry name" value="CinA_C"/>
</dbReference>
<dbReference type="EMBL" id="SLXT01000018">
    <property type="protein sequence ID" value="TCP63473.1"/>
    <property type="molecule type" value="Genomic_DNA"/>
</dbReference>
<dbReference type="Gene3D" id="3.30.70.2860">
    <property type="match status" value="1"/>
</dbReference>
<reference evidence="3 4" key="1">
    <citation type="submission" date="2019-03" db="EMBL/GenBank/DDBJ databases">
        <title>Genomic Encyclopedia of Type Strains, Phase IV (KMG-IV): sequencing the most valuable type-strain genomes for metagenomic binning, comparative biology and taxonomic classification.</title>
        <authorList>
            <person name="Goeker M."/>
        </authorList>
    </citation>
    <scope>NUCLEOTIDE SEQUENCE [LARGE SCALE GENOMIC DNA]</scope>
    <source>
        <strain evidence="3 4">DSM 11170</strain>
    </source>
</reference>
<dbReference type="AlphaFoldDB" id="A0A4R2RK53"/>
<dbReference type="CDD" id="cd00885">
    <property type="entry name" value="cinA"/>
    <property type="match status" value="1"/>
</dbReference>
<evidence type="ECO:0000259" key="2">
    <source>
        <dbReference type="SMART" id="SM00852"/>
    </source>
</evidence>
<dbReference type="NCBIfam" id="TIGR00199">
    <property type="entry name" value="PncC_domain"/>
    <property type="match status" value="1"/>
</dbReference>
<dbReference type="SMART" id="SM00852">
    <property type="entry name" value="MoCF_biosynth"/>
    <property type="match status" value="1"/>
</dbReference>
<keyword evidence="4" id="KW-1185">Reference proteome</keyword>
<dbReference type="Pfam" id="PF00994">
    <property type="entry name" value="MoCF_biosynth"/>
    <property type="match status" value="1"/>
</dbReference>
<comment type="similarity">
    <text evidence="1">Belongs to the CinA family.</text>
</comment>
<feature type="domain" description="MoaB/Mog" evidence="2">
    <location>
        <begin position="14"/>
        <end position="181"/>
    </location>
</feature>
<sequence length="426" mass="45542">MKLYKVGVMMISAEIVSTGTELLLGQSLNTNAQYLAEQLAALGIACYYQTTVGDNAERIRSVITHALERADMVITTGGLGPTMDDLTKEVVADLWKLELQMDAEELARIEAFFARRGKKMPENNKKQALLPAGAQKVPNAIGTAPGIIVEKGNKTIILLPGPPFEMQPMVETTVIPYLARKVGTEPTVLFSRVLKVVGPGESVIEDRLRDLLEHQSNPTIALLAKDAEVHVRFTARGHSQEAAKGCIHRLEQEVRQRLHPYVYGADDATLASVVGTLLRQQSKTLAIAESCTGGLIADQMTNIPGSSDYLLLGVTSYANRAKQEVLQVPATTLEQVGAVSAETALAMVRGVQALAGADAAVAVTGIAGPGGGTADKPVGLVYIAVRNGQEEIVKKIQTFGDRRTIKLKTAAAALDLLRGQLMANET</sequence>
<dbReference type="SUPFAM" id="SSF142433">
    <property type="entry name" value="CinA-like"/>
    <property type="match status" value="1"/>
</dbReference>
<dbReference type="InterPro" id="IPR050101">
    <property type="entry name" value="CinA"/>
</dbReference>
<dbReference type="InterPro" id="IPR041424">
    <property type="entry name" value="CinA_KH"/>
</dbReference>
<evidence type="ECO:0000313" key="3">
    <source>
        <dbReference type="EMBL" id="TCP63473.1"/>
    </source>
</evidence>
<dbReference type="NCBIfam" id="TIGR00200">
    <property type="entry name" value="cinA_nterm"/>
    <property type="match status" value="1"/>
</dbReference>
<dbReference type="Gene3D" id="3.90.950.20">
    <property type="entry name" value="CinA-like"/>
    <property type="match status" value="1"/>
</dbReference>
<dbReference type="InterPro" id="IPR036653">
    <property type="entry name" value="CinA-like_C"/>
</dbReference>